<reference evidence="6 7" key="1">
    <citation type="submission" date="2021-05" db="EMBL/GenBank/DDBJ databases">
        <title>A novel Methanospirillum isolate from a pyrite-forming mixed culture.</title>
        <authorList>
            <person name="Bunk B."/>
            <person name="Sproer C."/>
            <person name="Spring S."/>
            <person name="Pester M."/>
        </authorList>
    </citation>
    <scope>NUCLEOTIDE SEQUENCE [LARGE SCALE GENOMIC DNA]</scope>
    <source>
        <strain evidence="6 7">J.3.6.1-F.2.7.3</strain>
    </source>
</reference>
<dbReference type="InterPro" id="IPR000914">
    <property type="entry name" value="SBP_5_dom"/>
</dbReference>
<dbReference type="GO" id="GO:0043190">
    <property type="term" value="C:ATP-binding cassette (ABC) transporter complex"/>
    <property type="evidence" value="ECO:0007669"/>
    <property type="project" value="InterPro"/>
</dbReference>
<dbReference type="CDD" id="cd08490">
    <property type="entry name" value="PBP2_NikA_DppA_OppA_like_3"/>
    <property type="match status" value="1"/>
</dbReference>
<dbReference type="FunFam" id="3.10.105.10:FF:000006">
    <property type="entry name" value="Peptide ABC transporter substrate-binding protein"/>
    <property type="match status" value="1"/>
</dbReference>
<dbReference type="GO" id="GO:0042597">
    <property type="term" value="C:periplasmic space"/>
    <property type="evidence" value="ECO:0007669"/>
    <property type="project" value="UniProtKB-ARBA"/>
</dbReference>
<name>A0A8E7B0T1_9EURY</name>
<feature type="domain" description="Solute-binding protein family 5" evidence="5">
    <location>
        <begin position="67"/>
        <end position="427"/>
    </location>
</feature>
<dbReference type="PIRSF" id="PIRSF002741">
    <property type="entry name" value="MppA"/>
    <property type="match status" value="1"/>
</dbReference>
<dbReference type="InterPro" id="IPR039424">
    <property type="entry name" value="SBP_5"/>
</dbReference>
<dbReference type="GeneID" id="65098084"/>
<dbReference type="PANTHER" id="PTHR30290">
    <property type="entry name" value="PERIPLASMIC BINDING COMPONENT OF ABC TRANSPORTER"/>
    <property type="match status" value="1"/>
</dbReference>
<dbReference type="EMBL" id="CP075546">
    <property type="protein sequence ID" value="QVV88206.1"/>
    <property type="molecule type" value="Genomic_DNA"/>
</dbReference>
<organism evidence="6 7">
    <name type="scientific">Methanospirillum purgamenti</name>
    <dbReference type="NCBI Taxonomy" id="2834276"/>
    <lineage>
        <taxon>Archaea</taxon>
        <taxon>Methanobacteriati</taxon>
        <taxon>Methanobacteriota</taxon>
        <taxon>Stenosarchaea group</taxon>
        <taxon>Methanomicrobia</taxon>
        <taxon>Methanomicrobiales</taxon>
        <taxon>Methanospirillaceae</taxon>
        <taxon>Methanospirillum</taxon>
    </lineage>
</organism>
<dbReference type="KEGG" id="mrtj:KHC33_12830"/>
<evidence type="ECO:0000256" key="3">
    <source>
        <dbReference type="ARBA" id="ARBA00022448"/>
    </source>
</evidence>
<comment type="similarity">
    <text evidence="2">Belongs to the bacterial solute-binding protein 5 family.</text>
</comment>
<dbReference type="RefSeq" id="WP_214419023.1">
    <property type="nucleotide sequence ID" value="NZ_CP075546.1"/>
</dbReference>
<accession>A0A8E7B0T1</accession>
<dbReference type="InterPro" id="IPR023765">
    <property type="entry name" value="SBP_5_CS"/>
</dbReference>
<keyword evidence="4" id="KW-0732">Signal</keyword>
<comment type="subcellular location">
    <subcellularLocation>
        <location evidence="1">Cell envelope</location>
    </subcellularLocation>
</comment>
<protein>
    <submittedName>
        <fullName evidence="6">ABC transporter substrate-binding protein</fullName>
    </submittedName>
</protein>
<evidence type="ECO:0000259" key="5">
    <source>
        <dbReference type="Pfam" id="PF00496"/>
    </source>
</evidence>
<dbReference type="AlphaFoldDB" id="A0A8E7B0T1"/>
<dbReference type="GO" id="GO:1904680">
    <property type="term" value="F:peptide transmembrane transporter activity"/>
    <property type="evidence" value="ECO:0007669"/>
    <property type="project" value="TreeGrafter"/>
</dbReference>
<dbReference type="Proteomes" id="UP000680656">
    <property type="component" value="Chromosome"/>
</dbReference>
<dbReference type="Gene3D" id="3.10.105.10">
    <property type="entry name" value="Dipeptide-binding Protein, Domain 3"/>
    <property type="match status" value="1"/>
</dbReference>
<evidence type="ECO:0000256" key="1">
    <source>
        <dbReference type="ARBA" id="ARBA00004196"/>
    </source>
</evidence>
<evidence type="ECO:0000256" key="4">
    <source>
        <dbReference type="ARBA" id="ARBA00022729"/>
    </source>
</evidence>
<dbReference type="PROSITE" id="PS01040">
    <property type="entry name" value="SBP_BACTERIAL_5"/>
    <property type="match status" value="1"/>
</dbReference>
<sequence>MGKIGKSFLFFMVVLSLCLISTIGTAENVLTVAGPWDPAVDPHVSGYSLQRLGVTETLVDVDQSVGLIPGLASNWQVSGDQLTWTFIIRDGVKFHDGSFVNAHTAEKSLEDSLKKSKTFAKVPIKDITALNDKTLEISLNSAFPALPAYMAKGESAILSEACLAQGDITSPVSTGPFKFVSFSPKEEMITASNPDYWGKKPSIDQVVYMTVPEAATRSLLLESGDADIIQIMPADVAESFSSKTGFSVKDQPIARVRMILYNCNSGPFADQKVRQAMNYAIDRQAIVDYVMEGVGSPAAGMFPPEFYWANSNIQPFSYDPEKAKSMLEQAGWKDSDGDGILDKNREKFSITLVTYPERAELPPTAEVLQDQLKDIGIEVEIVVVDNDSSTALREKGDYDMYLMGRGLLFVPDPDEVMMTDYHSSRKDNEYGGYKWSNARVDELIDQARKTNDMAERKKLYDDVQQIVVDEAPVSYLNYYVNQDITSDKVSGYRMHPTEMSYHLEDVTLG</sequence>
<evidence type="ECO:0000313" key="6">
    <source>
        <dbReference type="EMBL" id="QVV88206.1"/>
    </source>
</evidence>
<dbReference type="Pfam" id="PF00496">
    <property type="entry name" value="SBP_bac_5"/>
    <property type="match status" value="1"/>
</dbReference>
<evidence type="ECO:0000256" key="2">
    <source>
        <dbReference type="ARBA" id="ARBA00005695"/>
    </source>
</evidence>
<dbReference type="PANTHER" id="PTHR30290:SF10">
    <property type="entry name" value="PERIPLASMIC OLIGOPEPTIDE-BINDING PROTEIN-RELATED"/>
    <property type="match status" value="1"/>
</dbReference>
<proteinExistence type="inferred from homology"/>
<keyword evidence="7" id="KW-1185">Reference proteome</keyword>
<dbReference type="GO" id="GO:0015833">
    <property type="term" value="P:peptide transport"/>
    <property type="evidence" value="ECO:0007669"/>
    <property type="project" value="TreeGrafter"/>
</dbReference>
<evidence type="ECO:0000313" key="7">
    <source>
        <dbReference type="Proteomes" id="UP000680656"/>
    </source>
</evidence>
<dbReference type="SUPFAM" id="SSF53850">
    <property type="entry name" value="Periplasmic binding protein-like II"/>
    <property type="match status" value="1"/>
</dbReference>
<dbReference type="InterPro" id="IPR030678">
    <property type="entry name" value="Peptide/Ni-bd"/>
</dbReference>
<keyword evidence="3" id="KW-0813">Transport</keyword>
<dbReference type="Gene3D" id="3.40.190.10">
    <property type="entry name" value="Periplasmic binding protein-like II"/>
    <property type="match status" value="1"/>
</dbReference>
<gene>
    <name evidence="6" type="ORF">KHC33_12830</name>
</gene>